<dbReference type="Pfam" id="PF13614">
    <property type="entry name" value="AAA_31"/>
    <property type="match status" value="1"/>
</dbReference>
<dbReference type="Gene3D" id="3.40.50.300">
    <property type="entry name" value="P-loop containing nucleotide triphosphate hydrolases"/>
    <property type="match status" value="1"/>
</dbReference>
<evidence type="ECO:0000313" key="2">
    <source>
        <dbReference type="EMBL" id="WKK81614.1"/>
    </source>
</evidence>
<reference evidence="2" key="1">
    <citation type="submission" date="2023-08" db="EMBL/GenBank/DDBJ databases">
        <title>Comparative genomics and taxonomic characterization of three novel marine species of genus Marivirga.</title>
        <authorList>
            <person name="Muhammad N."/>
            <person name="Kim S.-G."/>
        </authorList>
    </citation>
    <scope>NUCLEOTIDE SEQUENCE</scope>
    <source>
        <strain evidence="2">BKB1-2</strain>
    </source>
</reference>
<dbReference type="InterPro" id="IPR027417">
    <property type="entry name" value="P-loop_NTPase"/>
</dbReference>
<gene>
    <name evidence="2" type="ORF">QYS47_04870</name>
</gene>
<name>A0AA49JD27_9BACT</name>
<dbReference type="KEGG" id="marp:QYS47_04870"/>
<dbReference type="SUPFAM" id="SSF52540">
    <property type="entry name" value="P-loop containing nucleoside triphosphate hydrolases"/>
    <property type="match status" value="1"/>
</dbReference>
<dbReference type="InterPro" id="IPR025669">
    <property type="entry name" value="AAA_dom"/>
</dbReference>
<dbReference type="RefSeq" id="WP_302127164.1">
    <property type="nucleotide sequence ID" value="NZ_CP129968.2"/>
</dbReference>
<dbReference type="PANTHER" id="PTHR13696:SF52">
    <property type="entry name" value="PARA FAMILY PROTEIN CT_582"/>
    <property type="match status" value="1"/>
</dbReference>
<dbReference type="AlphaFoldDB" id="A0AA49JD27"/>
<dbReference type="EMBL" id="CP129968">
    <property type="protein sequence ID" value="WKK81614.1"/>
    <property type="molecule type" value="Genomic_DNA"/>
</dbReference>
<sequence>MKNRKIISIVNHKGGSGKTTTAVNMGVALSIEGFNVLLVDWDPQANLSYSFGIDDNHKPTLVDLFYENSDLKEVTVSNEFLDILPSNIQLADLEYSISKNEKHHDFLSDLLKNIKGYDYILIDCPPSLSILTLNALYASDEVIIPAQMEVLSVKGIELILNTIQEMKLSVNPQLKVAGILCMMVDKRRSLNSEIHDYIKTNFQVPVFEEVIRTNVRISEAPSFGESVITYSPKSAGAIDYTNFIKEYLKRTNQLNAN</sequence>
<dbReference type="InterPro" id="IPR050678">
    <property type="entry name" value="DNA_Partitioning_ATPase"/>
</dbReference>
<evidence type="ECO:0000259" key="1">
    <source>
        <dbReference type="Pfam" id="PF13614"/>
    </source>
</evidence>
<dbReference type="CDD" id="cd02042">
    <property type="entry name" value="ParAB_family"/>
    <property type="match status" value="1"/>
</dbReference>
<feature type="domain" description="AAA" evidence="1">
    <location>
        <begin position="5"/>
        <end position="176"/>
    </location>
</feature>
<proteinExistence type="predicted"/>
<protein>
    <submittedName>
        <fullName evidence="2">ParA family protein</fullName>
    </submittedName>
</protein>
<dbReference type="PANTHER" id="PTHR13696">
    <property type="entry name" value="P-LOOP CONTAINING NUCLEOSIDE TRIPHOSPHATE HYDROLASE"/>
    <property type="match status" value="1"/>
</dbReference>
<dbReference type="FunFam" id="3.40.50.300:FF:000285">
    <property type="entry name" value="Sporulation initiation inhibitor Soj"/>
    <property type="match status" value="1"/>
</dbReference>
<organism evidence="2">
    <name type="scientific">Marivirga arenosa</name>
    <dbReference type="NCBI Taxonomy" id="3059076"/>
    <lineage>
        <taxon>Bacteria</taxon>
        <taxon>Pseudomonadati</taxon>
        <taxon>Bacteroidota</taxon>
        <taxon>Cytophagia</taxon>
        <taxon>Cytophagales</taxon>
        <taxon>Marivirgaceae</taxon>
        <taxon>Marivirga</taxon>
    </lineage>
</organism>
<accession>A0AA49JD27</accession>
<dbReference type="PIRSF" id="PIRSF009320">
    <property type="entry name" value="Nuc_binding_HP_1000"/>
    <property type="match status" value="1"/>
</dbReference>
<dbReference type="Proteomes" id="UP001232019">
    <property type="component" value="Chromosome"/>
</dbReference>